<reference evidence="2" key="1">
    <citation type="journal article" date="2021" name="BMC Genomics">
        <title>Chromosome-level genome assembly and manually-curated proteome of model necrotroph Parastagonospora nodorum Sn15 reveals a genome-wide trove of candidate effector homologs, and redundancy of virulence-related functions within an accessory chromosome.</title>
        <authorList>
            <person name="Bertazzoni S."/>
            <person name="Jones D.A.B."/>
            <person name="Phan H.T."/>
            <person name="Tan K.-C."/>
            <person name="Hane J.K."/>
        </authorList>
    </citation>
    <scope>NUCLEOTIDE SEQUENCE [LARGE SCALE GENOMIC DNA]</scope>
    <source>
        <strain evidence="2">SN15 / ATCC MYA-4574 / FGSC 10173)</strain>
    </source>
</reference>
<gene>
    <name evidence="1" type="ORF">JI435_123730</name>
</gene>
<protein>
    <submittedName>
        <fullName evidence="1">Uncharacterized protein</fullName>
    </submittedName>
</protein>
<dbReference type="KEGG" id="pno:SNOG_12373"/>
<dbReference type="Proteomes" id="UP000663193">
    <property type="component" value="Chromosome 22"/>
</dbReference>
<evidence type="ECO:0000313" key="1">
    <source>
        <dbReference type="EMBL" id="QRD07171.1"/>
    </source>
</evidence>
<sequence length="286" mass="31798">MLSQQEEHNKPLQGLPDTVNIDGIEMTFGPYLPARRAAEAYCRSVGITLPFPKVYQKLNISRAKQVAQLYDEMKHMPDDPVVISSYKALCDETWAQWQFIKRTGLHVEFSPMEQPYANPRKAILDISENNHFYVNSTRGAFGSDEQGSALALEQDDPNPLLVLTDEIISGQAALLNDIFRIVHDFFGHAKEGLGFRAAGEDNAWRGHATMYSPLARRALATELRGQNSWVNYGPYGASNRKAGMDDTVFAPQKLGLLPEWVAWEGAADEVVQPSAVSLISCSEKVV</sequence>
<dbReference type="EMBL" id="CP069044">
    <property type="protein sequence ID" value="QRD07171.1"/>
    <property type="molecule type" value="Genomic_DNA"/>
</dbReference>
<dbReference type="AlphaFoldDB" id="A0A7U2NQX8"/>
<evidence type="ECO:0000313" key="2">
    <source>
        <dbReference type="Proteomes" id="UP000663193"/>
    </source>
</evidence>
<accession>A0A7U2NQX8</accession>
<dbReference type="VEuPathDB" id="FungiDB:JI435_123730"/>
<keyword evidence="2" id="KW-1185">Reference proteome</keyword>
<name>A0A7U2NQX8_PHANO</name>
<dbReference type="RefSeq" id="XP_001802595.1">
    <property type="nucleotide sequence ID" value="XM_001802543.1"/>
</dbReference>
<proteinExistence type="predicted"/>
<dbReference type="OrthoDB" id="3770129at2759"/>
<organism evidence="1 2">
    <name type="scientific">Phaeosphaeria nodorum (strain SN15 / ATCC MYA-4574 / FGSC 10173)</name>
    <name type="common">Glume blotch fungus</name>
    <name type="synonym">Parastagonospora nodorum</name>
    <dbReference type="NCBI Taxonomy" id="321614"/>
    <lineage>
        <taxon>Eukaryota</taxon>
        <taxon>Fungi</taxon>
        <taxon>Dikarya</taxon>
        <taxon>Ascomycota</taxon>
        <taxon>Pezizomycotina</taxon>
        <taxon>Dothideomycetes</taxon>
        <taxon>Pleosporomycetidae</taxon>
        <taxon>Pleosporales</taxon>
        <taxon>Pleosporineae</taxon>
        <taxon>Phaeosphaeriaceae</taxon>
        <taxon>Parastagonospora</taxon>
    </lineage>
</organism>